<dbReference type="AlphaFoldDB" id="A0A177K966"/>
<comment type="caution">
    <text evidence="2">The sequence shown here is derived from an EMBL/GenBank/DDBJ whole genome shotgun (WGS) entry which is preliminary data.</text>
</comment>
<accession>A0A177K966</accession>
<organism evidence="2 3">
    <name type="scientific">Microbacterium oleivorans</name>
    <dbReference type="NCBI Taxonomy" id="273677"/>
    <lineage>
        <taxon>Bacteria</taxon>
        <taxon>Bacillati</taxon>
        <taxon>Actinomycetota</taxon>
        <taxon>Actinomycetes</taxon>
        <taxon>Micrococcales</taxon>
        <taxon>Microbacteriaceae</taxon>
        <taxon>Microbacterium</taxon>
    </lineage>
</organism>
<reference evidence="2 3" key="1">
    <citation type="submission" date="2016-02" db="EMBL/GenBank/DDBJ databases">
        <authorList>
            <person name="Wen L."/>
            <person name="He K."/>
            <person name="Yang H."/>
        </authorList>
    </citation>
    <scope>NUCLEOTIDE SEQUENCE [LARGE SCALE GENOMIC DNA]</scope>
    <source>
        <strain evidence="2 3">CD11_3</strain>
    </source>
</reference>
<dbReference type="RefSeq" id="WP_064002949.1">
    <property type="nucleotide sequence ID" value="NZ_LSTV01000003.1"/>
</dbReference>
<evidence type="ECO:0000256" key="1">
    <source>
        <dbReference type="SAM" id="MobiDB-lite"/>
    </source>
</evidence>
<dbReference type="Proteomes" id="UP000076998">
    <property type="component" value="Unassembled WGS sequence"/>
</dbReference>
<proteinExistence type="predicted"/>
<gene>
    <name evidence="2" type="ORF">AYL44_08900</name>
</gene>
<evidence type="ECO:0008006" key="4">
    <source>
        <dbReference type="Google" id="ProtNLM"/>
    </source>
</evidence>
<dbReference type="EMBL" id="LSTV01000003">
    <property type="protein sequence ID" value="OAH49704.1"/>
    <property type="molecule type" value="Genomic_DNA"/>
</dbReference>
<evidence type="ECO:0000313" key="3">
    <source>
        <dbReference type="Proteomes" id="UP000076998"/>
    </source>
</evidence>
<feature type="compositionally biased region" description="Acidic residues" evidence="1">
    <location>
        <begin position="72"/>
        <end position="85"/>
    </location>
</feature>
<dbReference type="OrthoDB" id="5082091at2"/>
<evidence type="ECO:0000313" key="2">
    <source>
        <dbReference type="EMBL" id="OAH49704.1"/>
    </source>
</evidence>
<feature type="region of interest" description="Disordered" evidence="1">
    <location>
        <begin position="1"/>
        <end position="85"/>
    </location>
</feature>
<name>A0A177K966_9MICO</name>
<sequence>MSTPETGDNDGIRLDPADAPLGDTTVGDTAAADAEFEGRPLDYAPAEDPEETYAASDIQPESQGEDPVVVELGEEGEGDLSPEDL</sequence>
<protein>
    <recommendedName>
        <fullName evidence="4">Sugar ABC transporter ATPase</fullName>
    </recommendedName>
</protein>
<feature type="compositionally biased region" description="Low complexity" evidence="1">
    <location>
        <begin position="22"/>
        <end position="33"/>
    </location>
</feature>